<comment type="caution">
    <text evidence="1">The sequence shown here is derived from an EMBL/GenBank/DDBJ whole genome shotgun (WGS) entry which is preliminary data.</text>
</comment>
<sequence length="107" mass="10828">MLRSGTGFLGVCPSASGAAHLPGSVPGSSGCPARPHSITAVPGLRKREQAAAVSCPHLLQMRLSGAPGRVPGSPQCRLLLAYGGSTDGPEVGVFSLDNSWAPPELEI</sequence>
<organism evidence="1 2">
    <name type="scientific">Pleurodeles waltl</name>
    <name type="common">Iberian ribbed newt</name>
    <dbReference type="NCBI Taxonomy" id="8319"/>
    <lineage>
        <taxon>Eukaryota</taxon>
        <taxon>Metazoa</taxon>
        <taxon>Chordata</taxon>
        <taxon>Craniata</taxon>
        <taxon>Vertebrata</taxon>
        <taxon>Euteleostomi</taxon>
        <taxon>Amphibia</taxon>
        <taxon>Batrachia</taxon>
        <taxon>Caudata</taxon>
        <taxon>Salamandroidea</taxon>
        <taxon>Salamandridae</taxon>
        <taxon>Pleurodelinae</taxon>
        <taxon>Pleurodeles</taxon>
    </lineage>
</organism>
<name>A0AAV7WS71_PLEWA</name>
<reference evidence="1" key="1">
    <citation type="journal article" date="2022" name="bioRxiv">
        <title>Sequencing and chromosome-scale assembly of the giantPleurodeles waltlgenome.</title>
        <authorList>
            <person name="Brown T."/>
            <person name="Elewa A."/>
            <person name="Iarovenko S."/>
            <person name="Subramanian E."/>
            <person name="Araus A.J."/>
            <person name="Petzold A."/>
            <person name="Susuki M."/>
            <person name="Suzuki K.-i.T."/>
            <person name="Hayashi T."/>
            <person name="Toyoda A."/>
            <person name="Oliveira C."/>
            <person name="Osipova E."/>
            <person name="Leigh N.D."/>
            <person name="Simon A."/>
            <person name="Yun M.H."/>
        </authorList>
    </citation>
    <scope>NUCLEOTIDE SEQUENCE</scope>
    <source>
        <strain evidence="1">20211129_DDA</strain>
        <tissue evidence="1">Liver</tissue>
    </source>
</reference>
<evidence type="ECO:0000313" key="1">
    <source>
        <dbReference type="EMBL" id="KAJ1215522.1"/>
    </source>
</evidence>
<gene>
    <name evidence="1" type="ORF">NDU88_003130</name>
</gene>
<dbReference type="EMBL" id="JANPWB010000001">
    <property type="protein sequence ID" value="KAJ1215522.1"/>
    <property type="molecule type" value="Genomic_DNA"/>
</dbReference>
<proteinExistence type="predicted"/>
<keyword evidence="2" id="KW-1185">Reference proteome</keyword>
<protein>
    <submittedName>
        <fullName evidence="1">Uncharacterized protein</fullName>
    </submittedName>
</protein>
<dbReference type="AlphaFoldDB" id="A0AAV7WS71"/>
<dbReference type="Proteomes" id="UP001066276">
    <property type="component" value="Chromosome 1_1"/>
</dbReference>
<dbReference type="PROSITE" id="PS51257">
    <property type="entry name" value="PROKAR_LIPOPROTEIN"/>
    <property type="match status" value="1"/>
</dbReference>
<accession>A0AAV7WS71</accession>
<evidence type="ECO:0000313" key="2">
    <source>
        <dbReference type="Proteomes" id="UP001066276"/>
    </source>
</evidence>